<reference evidence="8" key="1">
    <citation type="journal article" date="2014" name="Genome Announc.">
        <title>Genome sequence and annotation of Acremonium chrysogenum, producer of the beta-lactam antibiotic cephalosporin C.</title>
        <authorList>
            <person name="Terfehr D."/>
            <person name="Dahlmann T.A."/>
            <person name="Specht T."/>
            <person name="Zadra I."/>
            <person name="Kuernsteiner H."/>
            <person name="Kueck U."/>
        </authorList>
    </citation>
    <scope>NUCLEOTIDE SEQUENCE [LARGE SCALE GENOMIC DNA]</scope>
    <source>
        <strain evidence="8">ATCC 11550 / CBS 779.69 / DSM 880 / IAM 14645 / JCM 23072 / IMI 49137</strain>
    </source>
</reference>
<dbReference type="Gene3D" id="3.40.50.1220">
    <property type="entry name" value="TPP-binding domain"/>
    <property type="match status" value="1"/>
</dbReference>
<keyword evidence="2" id="KW-0808">Transferase</keyword>
<accession>A0A086SU48</accession>
<comment type="caution">
    <text evidence="7">The sequence shown here is derived from an EMBL/GenBank/DDBJ whole genome shotgun (WGS) entry which is preliminary data.</text>
</comment>
<feature type="region of interest" description="Disordered" evidence="5">
    <location>
        <begin position="451"/>
        <end position="557"/>
    </location>
</feature>
<dbReference type="Pfam" id="PF02146">
    <property type="entry name" value="SIR2"/>
    <property type="match status" value="1"/>
</dbReference>
<dbReference type="STRING" id="857340.A0A086SU48"/>
<evidence type="ECO:0000313" key="7">
    <source>
        <dbReference type="EMBL" id="KFH40630.1"/>
    </source>
</evidence>
<gene>
    <name evidence="7" type="ORF">ACRE_086720</name>
</gene>
<dbReference type="GO" id="GO:0016740">
    <property type="term" value="F:transferase activity"/>
    <property type="evidence" value="ECO:0007669"/>
    <property type="project" value="UniProtKB-KW"/>
</dbReference>
<feature type="compositionally biased region" description="Low complexity" evidence="5">
    <location>
        <begin position="1"/>
        <end position="12"/>
    </location>
</feature>
<feature type="compositionally biased region" description="Basic and acidic residues" evidence="5">
    <location>
        <begin position="104"/>
        <end position="123"/>
    </location>
</feature>
<dbReference type="PROSITE" id="PS50305">
    <property type="entry name" value="SIRTUIN"/>
    <property type="match status" value="1"/>
</dbReference>
<feature type="compositionally biased region" description="Low complexity" evidence="5">
    <location>
        <begin position="20"/>
        <end position="41"/>
    </location>
</feature>
<dbReference type="Proteomes" id="UP000029964">
    <property type="component" value="Unassembled WGS sequence"/>
</dbReference>
<proteinExistence type="inferred from homology"/>
<keyword evidence="8" id="KW-1185">Reference proteome</keyword>
<dbReference type="InterPro" id="IPR003000">
    <property type="entry name" value="Sirtuin"/>
</dbReference>
<keyword evidence="4" id="KW-0862">Zinc</keyword>
<name>A0A086SU48_HAPC1</name>
<dbReference type="InterPro" id="IPR026590">
    <property type="entry name" value="Ssirtuin_cat_dom"/>
</dbReference>
<dbReference type="GO" id="GO:0070403">
    <property type="term" value="F:NAD+ binding"/>
    <property type="evidence" value="ECO:0007669"/>
    <property type="project" value="InterPro"/>
</dbReference>
<dbReference type="PANTHER" id="PTHR47651:SF17">
    <property type="entry name" value="DEACETYLASE SIRTUIN-TYPE DOMAIN-CONTAINING PROTEIN"/>
    <property type="match status" value="1"/>
</dbReference>
<feature type="compositionally biased region" description="Low complexity" evidence="5">
    <location>
        <begin position="621"/>
        <end position="632"/>
    </location>
</feature>
<dbReference type="AlphaFoldDB" id="A0A086SU48"/>
<dbReference type="InterPro" id="IPR029035">
    <property type="entry name" value="DHS-like_NAD/FAD-binding_dom"/>
</dbReference>
<feature type="binding site" evidence="4">
    <location>
        <position position="298"/>
    </location>
    <ligand>
        <name>Zn(2+)</name>
        <dbReference type="ChEBI" id="CHEBI:29105"/>
    </ligand>
</feature>
<keyword evidence="3" id="KW-0520">NAD</keyword>
<dbReference type="EMBL" id="JPKY01000181">
    <property type="protein sequence ID" value="KFH40630.1"/>
    <property type="molecule type" value="Genomic_DNA"/>
</dbReference>
<feature type="compositionally biased region" description="Polar residues" evidence="5">
    <location>
        <begin position="57"/>
        <end position="68"/>
    </location>
</feature>
<evidence type="ECO:0000256" key="1">
    <source>
        <dbReference type="ARBA" id="ARBA00006924"/>
    </source>
</evidence>
<protein>
    <submittedName>
        <fullName evidence="7">NAD-dependent protein deacetylase-like protein</fullName>
    </submittedName>
</protein>
<dbReference type="Gene3D" id="3.30.1600.10">
    <property type="entry name" value="SIR2/SIRT2 'Small Domain"/>
    <property type="match status" value="1"/>
</dbReference>
<evidence type="ECO:0000256" key="2">
    <source>
        <dbReference type="ARBA" id="ARBA00022679"/>
    </source>
</evidence>
<feature type="binding site" evidence="4">
    <location>
        <position position="301"/>
    </location>
    <ligand>
        <name>Zn(2+)</name>
        <dbReference type="ChEBI" id="CHEBI:29105"/>
    </ligand>
</feature>
<feature type="active site" description="Proton acceptor" evidence="4">
    <location>
        <position position="268"/>
    </location>
</feature>
<dbReference type="GO" id="GO:0046872">
    <property type="term" value="F:metal ion binding"/>
    <property type="evidence" value="ECO:0007669"/>
    <property type="project" value="UniProtKB-KW"/>
</dbReference>
<dbReference type="PANTHER" id="PTHR47651">
    <property type="entry name" value="NAD-DEPENDENT HISTONE DEACETYLASE HST4"/>
    <property type="match status" value="1"/>
</dbReference>
<comment type="similarity">
    <text evidence="1">Belongs to the sirtuin family. Class I subfamily.</text>
</comment>
<feature type="compositionally biased region" description="Basic residues" evidence="5">
    <location>
        <begin position="532"/>
        <end position="544"/>
    </location>
</feature>
<dbReference type="HOGENOM" id="CLU_021544_2_0_1"/>
<organism evidence="7 8">
    <name type="scientific">Hapsidospora chrysogenum (strain ATCC 11550 / CBS 779.69 / DSM 880 / IAM 14645 / JCM 23072 / IMI 49137)</name>
    <name type="common">Acremonium chrysogenum</name>
    <dbReference type="NCBI Taxonomy" id="857340"/>
    <lineage>
        <taxon>Eukaryota</taxon>
        <taxon>Fungi</taxon>
        <taxon>Dikarya</taxon>
        <taxon>Ascomycota</taxon>
        <taxon>Pezizomycotina</taxon>
        <taxon>Sordariomycetes</taxon>
        <taxon>Hypocreomycetidae</taxon>
        <taxon>Hypocreales</taxon>
        <taxon>Bionectriaceae</taxon>
        <taxon>Hapsidospora</taxon>
    </lineage>
</organism>
<dbReference type="InterPro" id="IPR026591">
    <property type="entry name" value="Sirtuin_cat_small_dom_sf"/>
</dbReference>
<keyword evidence="4" id="KW-0479">Metal-binding</keyword>
<evidence type="ECO:0000259" key="6">
    <source>
        <dbReference type="PROSITE" id="PS50305"/>
    </source>
</evidence>
<feature type="binding site" evidence="4">
    <location>
        <position position="276"/>
    </location>
    <ligand>
        <name>Zn(2+)</name>
        <dbReference type="ChEBI" id="CHEBI:29105"/>
    </ligand>
</feature>
<evidence type="ECO:0000256" key="3">
    <source>
        <dbReference type="ARBA" id="ARBA00023027"/>
    </source>
</evidence>
<feature type="region of interest" description="Disordered" evidence="5">
    <location>
        <begin position="1"/>
        <end position="123"/>
    </location>
</feature>
<sequence>MECSSPLSSLSGSPPPSPPSLHLSSPLSNISKTPSLPSSPIASPPPSQDPSRRYPSPMSTAASGTQSPTKPPPDSGSGAPPRSRPRSDQGSDDGSPPSKKRKVTPKERRTDYLDLTKPENEWSPADDAHLKRLVTALRKKKKIVVVAGAGISVSAGIPDFRSSTGLFAPAGSQQQKMKASGKHLFDASVYKHDASTQSFHTMVREMADMSKKAQPTPFHHLLASLAQEGRLLRLYSQNIDCIDTSMDPLATNVPLNPKGPWPTTIQLHGGLENMVCTKCGKLDEFRGEIFDGPEAPLCEWCKELDQVRTAHAGKRSHGIGRLRPRFVLYNEYNPDEEAIGNVSAADLKARPDAVLVVGTSLKVPGTRRLVKEMCQVTRGRRDGFTAFINIDSEPKGVEFKDCWDLVVRAKCDKVAREVALPPWDCSIGDDYLVSGDELVQSELRCRETKMEVGIPSKPSSPSPSPTPEEAQVQTPSRAKQVEEAQAMPTPRPSPKLAAMGQQQQPGKKAKQTKLPFANNGAKTVAAADKPAKKPRASKPRKPRKTAGPAQPKATVADTFKAVKGVSEQPLSTKDSLLLPKVESSEQTFSLRPERKASVESFTYIRENPEAKEEDDASSSVPQQEPTTPTMPERAGSPGTISPKSVPRGMAALIDVM</sequence>
<feature type="domain" description="Deacetylase sirtuin-type" evidence="6">
    <location>
        <begin position="117"/>
        <end position="442"/>
    </location>
</feature>
<feature type="binding site" evidence="4">
    <location>
        <position position="279"/>
    </location>
    <ligand>
        <name>Zn(2+)</name>
        <dbReference type="ChEBI" id="CHEBI:29105"/>
    </ligand>
</feature>
<feature type="region of interest" description="Disordered" evidence="5">
    <location>
        <begin position="576"/>
        <end position="656"/>
    </location>
</feature>
<evidence type="ECO:0000313" key="8">
    <source>
        <dbReference type="Proteomes" id="UP000029964"/>
    </source>
</evidence>
<dbReference type="SUPFAM" id="SSF52467">
    <property type="entry name" value="DHS-like NAD/FAD-binding domain"/>
    <property type="match status" value="1"/>
</dbReference>
<evidence type="ECO:0000256" key="4">
    <source>
        <dbReference type="PROSITE-ProRule" id="PRU00236"/>
    </source>
</evidence>
<dbReference type="OrthoDB" id="2919105at2759"/>
<evidence type="ECO:0000256" key="5">
    <source>
        <dbReference type="SAM" id="MobiDB-lite"/>
    </source>
</evidence>